<feature type="transmembrane region" description="Helical" evidence="4">
    <location>
        <begin position="77"/>
        <end position="97"/>
    </location>
</feature>
<feature type="transmembrane region" description="Helical" evidence="4">
    <location>
        <begin position="342"/>
        <end position="360"/>
    </location>
</feature>
<evidence type="ECO:0000256" key="1">
    <source>
        <dbReference type="ARBA" id="ARBA00022692"/>
    </source>
</evidence>
<reference evidence="6 7" key="1">
    <citation type="submission" date="2023-10" db="EMBL/GenBank/DDBJ databases">
        <title>Characteristics and mechanism of a salt-tolerant marine origin heterotrophic nitrifying- aerobic denitrifying bacteria Marinobacter xestospongiae HN1.</title>
        <authorList>
            <person name="Qi R."/>
        </authorList>
    </citation>
    <scope>NUCLEOTIDE SEQUENCE [LARGE SCALE GENOMIC DNA]</scope>
    <source>
        <strain evidence="6 7">HN1</strain>
    </source>
</reference>
<feature type="transmembrane region" description="Helical" evidence="4">
    <location>
        <begin position="366"/>
        <end position="386"/>
    </location>
</feature>
<dbReference type="InterPro" id="IPR011701">
    <property type="entry name" value="MFS"/>
</dbReference>
<evidence type="ECO:0000313" key="7">
    <source>
        <dbReference type="Proteomes" id="UP001269819"/>
    </source>
</evidence>
<dbReference type="InterPro" id="IPR052524">
    <property type="entry name" value="MFS_Cyanate_Porter"/>
</dbReference>
<keyword evidence="3 4" id="KW-0472">Membrane</keyword>
<organism evidence="6 7">
    <name type="scientific">Marinobacter xestospongiae</name>
    <dbReference type="NCBI Taxonomy" id="994319"/>
    <lineage>
        <taxon>Bacteria</taxon>
        <taxon>Pseudomonadati</taxon>
        <taxon>Pseudomonadota</taxon>
        <taxon>Gammaproteobacteria</taxon>
        <taxon>Pseudomonadales</taxon>
        <taxon>Marinobacteraceae</taxon>
        <taxon>Marinobacter</taxon>
    </lineage>
</organism>
<dbReference type="PANTHER" id="PTHR23523">
    <property type="match status" value="1"/>
</dbReference>
<protein>
    <submittedName>
        <fullName evidence="6">MFS transporter</fullName>
    </submittedName>
</protein>
<evidence type="ECO:0000313" key="6">
    <source>
        <dbReference type="EMBL" id="MDV2078684.1"/>
    </source>
</evidence>
<keyword evidence="2 4" id="KW-1133">Transmembrane helix</keyword>
<dbReference type="InterPro" id="IPR020846">
    <property type="entry name" value="MFS_dom"/>
</dbReference>
<feature type="transmembrane region" description="Helical" evidence="4">
    <location>
        <begin position="163"/>
        <end position="184"/>
    </location>
</feature>
<evidence type="ECO:0000256" key="4">
    <source>
        <dbReference type="SAM" id="Phobius"/>
    </source>
</evidence>
<feature type="transmembrane region" description="Helical" evidence="4">
    <location>
        <begin position="301"/>
        <end position="322"/>
    </location>
</feature>
<feature type="transmembrane region" description="Helical" evidence="4">
    <location>
        <begin position="253"/>
        <end position="270"/>
    </location>
</feature>
<dbReference type="Gene3D" id="1.20.1250.20">
    <property type="entry name" value="MFS general substrate transporter like domains"/>
    <property type="match status" value="1"/>
</dbReference>
<keyword evidence="7" id="KW-1185">Reference proteome</keyword>
<comment type="caution">
    <text evidence="6">The sequence shown here is derived from an EMBL/GenBank/DDBJ whole genome shotgun (WGS) entry which is preliminary data.</text>
</comment>
<dbReference type="PROSITE" id="PS50850">
    <property type="entry name" value="MFS"/>
    <property type="match status" value="1"/>
</dbReference>
<feature type="domain" description="Major facilitator superfamily (MFS) profile" evidence="5">
    <location>
        <begin position="11"/>
        <end position="390"/>
    </location>
</feature>
<dbReference type="RefSeq" id="WP_316973398.1">
    <property type="nucleotide sequence ID" value="NZ_JAWIIJ010000004.1"/>
</dbReference>
<evidence type="ECO:0000259" key="5">
    <source>
        <dbReference type="PROSITE" id="PS50850"/>
    </source>
</evidence>
<dbReference type="PANTHER" id="PTHR23523:SF2">
    <property type="entry name" value="2-NITROIMIDAZOLE TRANSPORTER"/>
    <property type="match status" value="1"/>
</dbReference>
<sequence>MHMSLPKRTSNTAILLIGILLIAANLRGPFTGLPPLVELIRADLNLTAASASILITLPLLAFALISPGSATVARKHGLERTLFGALIMITLGIVLRSTGTVQALYAGTGLIGIGIATGNVLLPSLVKRDFPHNIVVMTSAYALVMGIAAALCSSIAIPLADTWGWRGSLASFAMLPILAMIFWIMQLGKQTSPPENASAATHESKVWHSRLAWQVTLFLGLNSTIYYIVISWLPSILVDSGLSMKQAGSLHGVLQLATAVPSMILVPILRKISDQRLIAVGFTILSTIALLGLLVAPQHAFVWSSLFGIGTGAGIILGLSFVGLRAKTPQEAAALSGMSQSIGYLLAAAGPVSISFLHDFTEGWHMPLYTCIALAIIAIFMGFLAGRDRQL</sequence>
<proteinExistence type="predicted"/>
<gene>
    <name evidence="6" type="ORF">RYS15_08300</name>
</gene>
<feature type="transmembrane region" description="Helical" evidence="4">
    <location>
        <begin position="277"/>
        <end position="295"/>
    </location>
</feature>
<dbReference type="Proteomes" id="UP001269819">
    <property type="component" value="Unassembled WGS sequence"/>
</dbReference>
<dbReference type="Pfam" id="PF07690">
    <property type="entry name" value="MFS_1"/>
    <property type="match status" value="1"/>
</dbReference>
<keyword evidence="1 4" id="KW-0812">Transmembrane</keyword>
<dbReference type="InterPro" id="IPR036259">
    <property type="entry name" value="MFS_trans_sf"/>
</dbReference>
<name>A0ABU3VWQ2_9GAMM</name>
<accession>A0ABU3VWQ2</accession>
<dbReference type="SUPFAM" id="SSF103473">
    <property type="entry name" value="MFS general substrate transporter"/>
    <property type="match status" value="1"/>
</dbReference>
<dbReference type="EMBL" id="JAWIIJ010000004">
    <property type="protein sequence ID" value="MDV2078684.1"/>
    <property type="molecule type" value="Genomic_DNA"/>
</dbReference>
<evidence type="ECO:0000256" key="3">
    <source>
        <dbReference type="ARBA" id="ARBA00023136"/>
    </source>
</evidence>
<feature type="transmembrane region" description="Helical" evidence="4">
    <location>
        <begin position="211"/>
        <end position="233"/>
    </location>
</feature>
<feature type="transmembrane region" description="Helical" evidence="4">
    <location>
        <begin position="134"/>
        <end position="157"/>
    </location>
</feature>
<feature type="transmembrane region" description="Helical" evidence="4">
    <location>
        <begin position="103"/>
        <end position="122"/>
    </location>
</feature>
<evidence type="ECO:0000256" key="2">
    <source>
        <dbReference type="ARBA" id="ARBA00022989"/>
    </source>
</evidence>
<feature type="transmembrane region" description="Helical" evidence="4">
    <location>
        <begin position="48"/>
        <end position="65"/>
    </location>
</feature>